<dbReference type="InterPro" id="IPR006876">
    <property type="entry name" value="LMBR1-like_membr_prot"/>
</dbReference>
<keyword evidence="3 8" id="KW-0812">Transmembrane</keyword>
<dbReference type="PROSITE" id="PS51035">
    <property type="entry name" value="BAG"/>
    <property type="match status" value="1"/>
</dbReference>
<keyword evidence="12" id="KW-1185">Reference proteome</keyword>
<dbReference type="SUPFAM" id="SSF54236">
    <property type="entry name" value="Ubiquitin-like"/>
    <property type="match status" value="1"/>
</dbReference>
<dbReference type="InterPro" id="IPR051584">
    <property type="entry name" value="GPCR-associated_LMBR1"/>
</dbReference>
<feature type="transmembrane region" description="Helical" evidence="8">
    <location>
        <begin position="92"/>
        <end position="112"/>
    </location>
</feature>
<feature type="compositionally biased region" description="Basic residues" evidence="7">
    <location>
        <begin position="982"/>
        <end position="995"/>
    </location>
</feature>
<reference evidence="12" key="1">
    <citation type="journal article" date="2005" name="Nature">
        <title>Sequencing of Aspergillus nidulans and comparative analysis with A. fumigatus and A. oryzae.</title>
        <authorList>
            <person name="Galagan J.E."/>
            <person name="Calvo S.E."/>
            <person name="Cuomo C."/>
            <person name="Ma L.J."/>
            <person name="Wortman J.R."/>
            <person name="Batzoglou S."/>
            <person name="Lee S.I."/>
            <person name="Basturkmen M."/>
            <person name="Spevak C.C."/>
            <person name="Clutterbuck J."/>
            <person name="Kapitonov V."/>
            <person name="Jurka J."/>
            <person name="Scazzocchio C."/>
            <person name="Farman M."/>
            <person name="Butler J."/>
            <person name="Purcell S."/>
            <person name="Harris S."/>
            <person name="Braus G.H."/>
            <person name="Draht O."/>
            <person name="Busch S."/>
            <person name="D'Enfert C."/>
            <person name="Bouchier C."/>
            <person name="Goldman G.H."/>
            <person name="Bell-Pedersen D."/>
            <person name="Griffiths-Jones S."/>
            <person name="Doonan J.H."/>
            <person name="Yu J."/>
            <person name="Vienken K."/>
            <person name="Pain A."/>
            <person name="Freitag M."/>
            <person name="Selker E.U."/>
            <person name="Archer D.B."/>
            <person name="Penalva M.A."/>
            <person name="Oakley B.R."/>
            <person name="Momany M."/>
            <person name="Tanaka T."/>
            <person name="Kumagai T."/>
            <person name="Asai K."/>
            <person name="Machida M."/>
            <person name="Nierman W.C."/>
            <person name="Denning D.W."/>
            <person name="Caddick M."/>
            <person name="Hynes M."/>
            <person name="Paoletti M."/>
            <person name="Fischer R."/>
            <person name="Miller B."/>
            <person name="Dyer P."/>
            <person name="Sachs M.S."/>
            <person name="Osmani S.A."/>
            <person name="Birren B.W."/>
        </authorList>
    </citation>
    <scope>NUCLEOTIDE SEQUENCE [LARGE SCALE GENOMIC DNA]</scope>
    <source>
        <strain evidence="12">FGSC A4 / ATCC 38163 / CBS 112.46 / NRRL 194 / M139</strain>
    </source>
</reference>
<dbReference type="Pfam" id="PF02179">
    <property type="entry name" value="BAG"/>
    <property type="match status" value="1"/>
</dbReference>
<dbReference type="InterPro" id="IPR036533">
    <property type="entry name" value="BAG_dom_sf"/>
</dbReference>
<dbReference type="OMA" id="WISEYLR"/>
<dbReference type="Proteomes" id="UP000000560">
    <property type="component" value="Chromosome II"/>
</dbReference>
<dbReference type="EMBL" id="BN001302">
    <property type="protein sequence ID" value="CBF74473.1"/>
    <property type="molecule type" value="Genomic_DNA"/>
</dbReference>
<evidence type="ECO:0000256" key="7">
    <source>
        <dbReference type="SAM" id="MobiDB-lite"/>
    </source>
</evidence>
<name>Q5B5G9_EMENI</name>
<dbReference type="GO" id="GO:0051087">
    <property type="term" value="F:protein-folding chaperone binding"/>
    <property type="evidence" value="ECO:0007669"/>
    <property type="project" value="InterPro"/>
</dbReference>
<dbReference type="SUPFAM" id="SSF63491">
    <property type="entry name" value="BAG domain"/>
    <property type="match status" value="1"/>
</dbReference>
<gene>
    <name evidence="11" type="ORF">ANIA_04211</name>
</gene>
<evidence type="ECO:0000256" key="5">
    <source>
        <dbReference type="ARBA" id="ARBA00023136"/>
    </source>
</evidence>
<organism evidence="11 12">
    <name type="scientific">Emericella nidulans (strain FGSC A4 / ATCC 38163 / CBS 112.46 / NRRL 194 / M139)</name>
    <name type="common">Aspergillus nidulans</name>
    <dbReference type="NCBI Taxonomy" id="227321"/>
    <lineage>
        <taxon>Eukaryota</taxon>
        <taxon>Fungi</taxon>
        <taxon>Dikarya</taxon>
        <taxon>Ascomycota</taxon>
        <taxon>Pezizomycotina</taxon>
        <taxon>Eurotiomycetes</taxon>
        <taxon>Eurotiomycetidae</taxon>
        <taxon>Eurotiales</taxon>
        <taxon>Aspergillaceae</taxon>
        <taxon>Aspergillus</taxon>
        <taxon>Aspergillus subgen. Nidulantes</taxon>
    </lineage>
</organism>
<feature type="compositionally biased region" description="Polar residues" evidence="7">
    <location>
        <begin position="1004"/>
        <end position="1019"/>
    </location>
</feature>
<dbReference type="GO" id="GO:0016020">
    <property type="term" value="C:membrane"/>
    <property type="evidence" value="ECO:0000318"/>
    <property type="project" value="GO_Central"/>
</dbReference>
<dbReference type="PROSITE" id="PS50053">
    <property type="entry name" value="UBIQUITIN_2"/>
    <property type="match status" value="1"/>
</dbReference>
<accession>C8V4C1</accession>
<dbReference type="InterPro" id="IPR003103">
    <property type="entry name" value="BAG_domain"/>
</dbReference>
<evidence type="ECO:0000256" key="3">
    <source>
        <dbReference type="ARBA" id="ARBA00022692"/>
    </source>
</evidence>
<comment type="similarity">
    <text evidence="2">Belongs to the LIMR family.</text>
</comment>
<dbReference type="InterPro" id="IPR029071">
    <property type="entry name" value="Ubiquitin-like_domsf"/>
</dbReference>
<dbReference type="AlphaFoldDB" id="Q5B5G9"/>
<proteinExistence type="inferred from homology"/>
<feature type="transmembrane region" description="Helical" evidence="8">
    <location>
        <begin position="498"/>
        <end position="516"/>
    </location>
</feature>
<keyword evidence="6" id="KW-0175">Coiled coil</keyword>
<dbReference type="GeneID" id="2873633"/>
<feature type="transmembrane region" description="Helical" evidence="8">
    <location>
        <begin position="798"/>
        <end position="816"/>
    </location>
</feature>
<feature type="transmembrane region" description="Helical" evidence="8">
    <location>
        <begin position="42"/>
        <end position="63"/>
    </location>
</feature>
<keyword evidence="4 8" id="KW-1133">Transmembrane helix</keyword>
<dbReference type="PANTHER" id="PTHR21355">
    <property type="entry name" value="G-PROTEIN COUPLED RECEPTOR-ASSOCIATED PROTEIN LMBRD2"/>
    <property type="match status" value="1"/>
</dbReference>
<feature type="transmembrane region" description="Helical" evidence="8">
    <location>
        <begin position="357"/>
        <end position="376"/>
    </location>
</feature>
<evidence type="ECO:0000313" key="11">
    <source>
        <dbReference type="EMBL" id="CBF74473.1"/>
    </source>
</evidence>
<feature type="compositionally biased region" description="Polar residues" evidence="7">
    <location>
        <begin position="964"/>
        <end position="974"/>
    </location>
</feature>
<feature type="compositionally biased region" description="Polar residues" evidence="7">
    <location>
        <begin position="942"/>
        <end position="957"/>
    </location>
</feature>
<comment type="subcellular location">
    <subcellularLocation>
        <location evidence="1">Membrane</location>
        <topology evidence="1">Multi-pass membrane protein</topology>
    </subcellularLocation>
</comment>
<reference evidence="12" key="2">
    <citation type="journal article" date="2009" name="Fungal Genet. Biol.">
        <title>The 2008 update of the Aspergillus nidulans genome annotation: a community effort.</title>
        <authorList>
            <person name="Wortman J.R."/>
            <person name="Gilsenan J.M."/>
            <person name="Joardar V."/>
            <person name="Deegan J."/>
            <person name="Clutterbuck J."/>
            <person name="Andersen M.R."/>
            <person name="Archer D."/>
            <person name="Bencina M."/>
            <person name="Braus G."/>
            <person name="Coutinho P."/>
            <person name="von Dohren H."/>
            <person name="Doonan J."/>
            <person name="Driessen A.J."/>
            <person name="Durek P."/>
            <person name="Espeso E."/>
            <person name="Fekete E."/>
            <person name="Flipphi M."/>
            <person name="Estrada C.G."/>
            <person name="Geysens S."/>
            <person name="Goldman G."/>
            <person name="de Groot P.W."/>
            <person name="Hansen K."/>
            <person name="Harris S.D."/>
            <person name="Heinekamp T."/>
            <person name="Helmstaedt K."/>
            <person name="Henrissat B."/>
            <person name="Hofmann G."/>
            <person name="Homan T."/>
            <person name="Horio T."/>
            <person name="Horiuchi H."/>
            <person name="James S."/>
            <person name="Jones M."/>
            <person name="Karaffa L."/>
            <person name="Karanyi Z."/>
            <person name="Kato M."/>
            <person name="Keller N."/>
            <person name="Kelly D.E."/>
            <person name="Kiel J.A."/>
            <person name="Kim J.M."/>
            <person name="van der Klei I.J."/>
            <person name="Klis F.M."/>
            <person name="Kovalchuk A."/>
            <person name="Krasevec N."/>
            <person name="Kubicek C.P."/>
            <person name="Liu B."/>
            <person name="Maccabe A."/>
            <person name="Meyer V."/>
            <person name="Mirabito P."/>
            <person name="Miskei M."/>
            <person name="Mos M."/>
            <person name="Mullins J."/>
            <person name="Nelson D.R."/>
            <person name="Nielsen J."/>
            <person name="Oakley B.R."/>
            <person name="Osmani S.A."/>
            <person name="Pakula T."/>
            <person name="Paszewski A."/>
            <person name="Paulsen I."/>
            <person name="Pilsyk S."/>
            <person name="Pocsi I."/>
            <person name="Punt P.J."/>
            <person name="Ram A.F."/>
            <person name="Ren Q."/>
            <person name="Robellet X."/>
            <person name="Robson G."/>
            <person name="Seiboth B."/>
            <person name="van Solingen P."/>
            <person name="Specht T."/>
            <person name="Sun J."/>
            <person name="Taheri-Talesh N."/>
            <person name="Takeshita N."/>
            <person name="Ussery D."/>
            <person name="vanKuyk P.A."/>
            <person name="Visser H."/>
            <person name="van de Vondervoort P.J."/>
            <person name="de Vries R.P."/>
            <person name="Walton J."/>
            <person name="Xiang X."/>
            <person name="Xiong Y."/>
            <person name="Zeng A.P."/>
            <person name="Brandt B.W."/>
            <person name="Cornell M.J."/>
            <person name="van den Hondel C.A."/>
            <person name="Visser J."/>
            <person name="Oliver S.G."/>
            <person name="Turner G."/>
        </authorList>
    </citation>
    <scope>GENOME REANNOTATION</scope>
    <source>
        <strain evidence="12">FGSC A4 / ATCC 38163 / CBS 112.46 / NRRL 194 / M139</strain>
    </source>
</reference>
<feature type="transmembrane region" description="Helical" evidence="8">
    <location>
        <begin position="447"/>
        <end position="466"/>
    </location>
</feature>
<sequence>MITIASISVGSSIFFTLALLIISVLVLLLLRRFLTLRATPAYLSIPVFLALALPASVVLLVPIDLASSSRDKGDRPNAIWLPERLLLVSWRIAYWLIFVLTWAILPLLGEYIDSGHRDGKARIQYSVRSNARYQMIVLGCATVGLIYISIQNGFEFSTIKALAMALAYVWGLVLAIYLMGHGLVSIPRTLFRNASASGRLRRLQSHAPLMHDRLMDAINDLETLEAQVSQLQSRKTGTARDFQDWIDELAETSTPPELRSGLLEPASSPSTVPAVITERYLADLTRRLQRARHQKARFVDAWDRLIYTAADLQAIINSSASKKLEFTHQSQRSACLAQSKFLTPYMRYQLYTNVYPNLRLAFGALFAAASVCVVWSELIKSIAPRLSVVTMSIVSYHERPAPVGFGRQVIASMWLMYMCSAALVGVNDAKVWGNRALVRRNTYGESACWYASLVARLTVPIAYNFLTFLPKNVRESTTFYRFLGQWIDLTPLGKGFDYFFPVAILIPIGATMFNLYGRVRNICGFGLIEEDDDDLENNPSGYGIGGWREGRELIERELSGLGSLGLSARNERSPRRPINADGNTQAYSSSRTPLTDASRPSRSIRSAVASTSVVQEEDEDENFFQSFAHRVRNTIETAGRPQWLQNDSFRLPRWMSNDGNDGNNGLARWFGGRPANGGKSKYMQNKHDTSRPKSPSELSRHDAYGGMSASTIRWEYSPIASTCQVFRWMGFCCTSLGETCAFYLDYITASLPPSLHSLHHKFLLPLISRPALPSTPLLRALSSPSDWASYYSTDYNKLSAALTLVTCAIALVVMSWRNLWRRPAPPHQSTNTGERPYTYLTPDDIVDPPSRLYKEEDDSEPDKLILNHRKVTYELHFPPYSINDGTLSIGQLRQAAAEVTRTADPNRIKLLYKGKLLDDDSLPCRAEGLKQQSEILCVVSEVQSGTRTPSDVSSIGRTSEETPRLSSLNISEITPRSDGSKKNKRKKKNKGKKKSKADSDDNESSTPAQRPQPTSSSDGGSRYALPPPAPNLNTFPTPLGQVQGLTAYFRKEIVPLCNRYITDPPQDEKTRDFEHKKLGETILAQVMIKADSIEVVDDETRSARRALIKEAQSTLNQVDAVAKA</sequence>
<evidence type="ECO:0000313" key="12">
    <source>
        <dbReference type="Proteomes" id="UP000000560"/>
    </source>
</evidence>
<evidence type="ECO:0000256" key="4">
    <source>
        <dbReference type="ARBA" id="ARBA00022989"/>
    </source>
</evidence>
<keyword evidence="5 8" id="KW-0472">Membrane</keyword>
<dbReference type="Gene3D" id="3.10.20.90">
    <property type="entry name" value="Phosphatidylinositol 3-kinase Catalytic Subunit, Chain A, domain 1"/>
    <property type="match status" value="1"/>
</dbReference>
<evidence type="ECO:0000259" key="10">
    <source>
        <dbReference type="PROSITE" id="PS51035"/>
    </source>
</evidence>
<feature type="region of interest" description="Disordered" evidence="7">
    <location>
        <begin position="565"/>
        <end position="603"/>
    </location>
</feature>
<evidence type="ECO:0000256" key="6">
    <source>
        <dbReference type="SAM" id="Coils"/>
    </source>
</evidence>
<feature type="domain" description="Ubiquitin-like" evidence="9">
    <location>
        <begin position="888"/>
        <end position="944"/>
    </location>
</feature>
<dbReference type="HOGENOM" id="CLU_010501_0_0_1"/>
<accession>Q5B5G9</accession>
<dbReference type="Gene3D" id="1.20.58.120">
    <property type="entry name" value="BAG domain"/>
    <property type="match status" value="1"/>
</dbReference>
<dbReference type="InterPro" id="IPR000626">
    <property type="entry name" value="Ubiquitin-like_dom"/>
</dbReference>
<feature type="transmembrane region" description="Helical" evidence="8">
    <location>
        <begin position="133"/>
        <end position="150"/>
    </location>
</feature>
<dbReference type="eggNOG" id="KOG2296">
    <property type="taxonomic scope" value="Eukaryota"/>
</dbReference>
<evidence type="ECO:0000259" key="9">
    <source>
        <dbReference type="PROSITE" id="PS50053"/>
    </source>
</evidence>
<protein>
    <submittedName>
        <fullName evidence="11">LMBR1 domain protein (AFU_orthologue AFUA_1G06071)</fullName>
    </submittedName>
</protein>
<feature type="coiled-coil region" evidence="6">
    <location>
        <begin position="214"/>
        <end position="241"/>
    </location>
</feature>
<evidence type="ECO:0000256" key="1">
    <source>
        <dbReference type="ARBA" id="ARBA00004141"/>
    </source>
</evidence>
<feature type="domain" description="BAG" evidence="10">
    <location>
        <begin position="1080"/>
        <end position="1122"/>
    </location>
</feature>
<dbReference type="OrthoDB" id="203099at2759"/>
<evidence type="ECO:0000256" key="8">
    <source>
        <dbReference type="SAM" id="Phobius"/>
    </source>
</evidence>
<evidence type="ECO:0000256" key="2">
    <source>
        <dbReference type="ARBA" id="ARBA00010487"/>
    </source>
</evidence>
<feature type="region of interest" description="Disordered" evidence="7">
    <location>
        <begin position="942"/>
        <end position="1037"/>
    </location>
</feature>
<feature type="transmembrane region" description="Helical" evidence="8">
    <location>
        <begin position="405"/>
        <end position="426"/>
    </location>
</feature>
<dbReference type="InParanoid" id="Q5B5G9"/>
<dbReference type="PANTHER" id="PTHR21355:SF0">
    <property type="entry name" value="G-PROTEIN COUPLED RECEPTOR-ASSOCIATED PROTEIN LMBRD2"/>
    <property type="match status" value="1"/>
</dbReference>
<feature type="transmembrane region" description="Helical" evidence="8">
    <location>
        <begin position="12"/>
        <end position="30"/>
    </location>
</feature>
<dbReference type="KEGG" id="ani:ANIA_04211"/>
<feature type="compositionally biased region" description="Polar residues" evidence="7">
    <location>
        <begin position="581"/>
        <end position="603"/>
    </location>
</feature>
<dbReference type="RefSeq" id="XP_661815.1">
    <property type="nucleotide sequence ID" value="XM_656723.2"/>
</dbReference>
<feature type="transmembrane region" description="Helical" evidence="8">
    <location>
        <begin position="162"/>
        <end position="184"/>
    </location>
</feature>
<dbReference type="Pfam" id="PF04791">
    <property type="entry name" value="LMBR1"/>
    <property type="match status" value="1"/>
</dbReference>
<dbReference type="STRING" id="227321.Q5B5G9"/>
<feature type="region of interest" description="Disordered" evidence="7">
    <location>
        <begin position="676"/>
        <end position="702"/>
    </location>
</feature>